<keyword evidence="1" id="KW-0863">Zinc-finger</keyword>
<dbReference type="GeneID" id="17321124"/>
<name>R7Q803_CHOCR</name>
<dbReference type="Pfam" id="PF13639">
    <property type="entry name" value="zf-RING_2"/>
    <property type="match status" value="1"/>
</dbReference>
<feature type="domain" description="RING-type" evidence="4">
    <location>
        <begin position="596"/>
        <end position="638"/>
    </location>
</feature>
<keyword evidence="3" id="KW-0812">Transmembrane</keyword>
<organism evidence="5 6">
    <name type="scientific">Chondrus crispus</name>
    <name type="common">Carrageen Irish moss</name>
    <name type="synonym">Polymorpha crispa</name>
    <dbReference type="NCBI Taxonomy" id="2769"/>
    <lineage>
        <taxon>Eukaryota</taxon>
        <taxon>Rhodophyta</taxon>
        <taxon>Florideophyceae</taxon>
        <taxon>Rhodymeniophycidae</taxon>
        <taxon>Gigartinales</taxon>
        <taxon>Gigartinaceae</taxon>
        <taxon>Chondrus</taxon>
    </lineage>
</organism>
<sequence>MPPLPSLPPFYSPLGREARQPLVDPPLGHVSYTCRPRTQCSTTRYKPPACLAQYPWYPVPAAASGQKRARTIRWRCASNPFLALATFVSPRMSSSPKTRPSSAALLHLSIHLHNIQAHPFPIMKRRRPSPLATPLLLLALLLPSLRAQPEHIDLTDDDPTIARLLNLNFNSTQVYTVAFSDAGHVRAEFLSNQPMEDLVDHGRTYIFLAAADSGKDSLIFTDGFASDVRAEFNKETDGFECSRSTPCFLKDDRVAIDAQAVYTHATRAVVSLPVTKDAQISVTVRNLDRGVLFGEQPRMLQPRLRGWVRLSFAKAEDQLPCPGFTLREEGEEGIKKGTWCSGNGRCGTGKCNCKEEYRGLACGTQVESFEDLRDGDGNVALELEPFARKVISWTQKEEESRVQIILRTEEGSMDERNEEKTRFNMAYKVPEENNSPYLENASELPSEYELKSNLCGSFKQEKGKPPSYACVRNAPLKKDAMFVIGFITEAIGTEEKSPSKVKFKFRVERCGIEGNQCLRIVSEDQLNFPLVIVLVCGATICFTAIAIAVMLWLDRQHGFTNSVDRLSVKELDRMYPSHRFRTAPRAPTDSVAEDDCLICLSRFQENDVVRQLECEHIYHSECLDPWVTQNNASCPACRCDVRIQSLSDRRRLRRVVTFFLFPIVWVRNLRVRQSGEAISADTGSASPPDLESGPETPVSSEPERLRRHAREGGETGEVEQLEEVIQRLPGGT</sequence>
<dbReference type="SMART" id="SM00184">
    <property type="entry name" value="RING"/>
    <property type="match status" value="1"/>
</dbReference>
<reference evidence="6" key="1">
    <citation type="journal article" date="2013" name="Proc. Natl. Acad. Sci. U.S.A.">
        <title>Genome structure and metabolic features in the red seaweed Chondrus crispus shed light on evolution of the Archaeplastida.</title>
        <authorList>
            <person name="Collen J."/>
            <person name="Porcel B."/>
            <person name="Carre W."/>
            <person name="Ball S.G."/>
            <person name="Chaparro C."/>
            <person name="Tonon T."/>
            <person name="Barbeyron T."/>
            <person name="Michel G."/>
            <person name="Noel B."/>
            <person name="Valentin K."/>
            <person name="Elias M."/>
            <person name="Artiguenave F."/>
            <person name="Arun A."/>
            <person name="Aury J.M."/>
            <person name="Barbosa-Neto J.F."/>
            <person name="Bothwell J.H."/>
            <person name="Bouget F.Y."/>
            <person name="Brillet L."/>
            <person name="Cabello-Hurtado F."/>
            <person name="Capella-Gutierrez S."/>
            <person name="Charrier B."/>
            <person name="Cladiere L."/>
            <person name="Cock J.M."/>
            <person name="Coelho S.M."/>
            <person name="Colleoni C."/>
            <person name="Czjzek M."/>
            <person name="Da Silva C."/>
            <person name="Delage L."/>
            <person name="Denoeud F."/>
            <person name="Deschamps P."/>
            <person name="Dittami S.M."/>
            <person name="Gabaldon T."/>
            <person name="Gachon C.M."/>
            <person name="Groisillier A."/>
            <person name="Herve C."/>
            <person name="Jabbari K."/>
            <person name="Katinka M."/>
            <person name="Kloareg B."/>
            <person name="Kowalczyk N."/>
            <person name="Labadie K."/>
            <person name="Leblanc C."/>
            <person name="Lopez P.J."/>
            <person name="McLachlan D.H."/>
            <person name="Meslet-Cladiere L."/>
            <person name="Moustafa A."/>
            <person name="Nehr Z."/>
            <person name="Nyvall Collen P."/>
            <person name="Panaud O."/>
            <person name="Partensky F."/>
            <person name="Poulain J."/>
            <person name="Rensing S.A."/>
            <person name="Rousvoal S."/>
            <person name="Samson G."/>
            <person name="Symeonidi A."/>
            <person name="Weissenbach J."/>
            <person name="Zambounis A."/>
            <person name="Wincker P."/>
            <person name="Boyen C."/>
        </authorList>
    </citation>
    <scope>NUCLEOTIDE SEQUENCE [LARGE SCALE GENOMIC DNA]</scope>
    <source>
        <strain evidence="6">cv. Stackhouse</strain>
    </source>
</reference>
<dbReference type="OrthoDB" id="8062037at2759"/>
<dbReference type="CDD" id="cd16473">
    <property type="entry name" value="RING-H2_RNF103"/>
    <property type="match status" value="1"/>
</dbReference>
<dbReference type="AlphaFoldDB" id="R7Q803"/>
<dbReference type="KEGG" id="ccp:CHC_T00002144001"/>
<dbReference type="Gramene" id="CDF33605">
    <property type="protein sequence ID" value="CDF33605"/>
    <property type="gene ID" value="CHC_T00002144001"/>
</dbReference>
<keyword evidence="1" id="KW-0862">Zinc</keyword>
<keyword evidence="1" id="KW-0479">Metal-binding</keyword>
<dbReference type="SUPFAM" id="SSF57850">
    <property type="entry name" value="RING/U-box"/>
    <property type="match status" value="1"/>
</dbReference>
<gene>
    <name evidence="5" type="ORF">CHC_T00002144001</name>
</gene>
<feature type="region of interest" description="Disordered" evidence="2">
    <location>
        <begin position="677"/>
        <end position="732"/>
    </location>
</feature>
<accession>R7Q803</accession>
<keyword evidence="3" id="KW-0472">Membrane</keyword>
<feature type="transmembrane region" description="Helical" evidence="3">
    <location>
        <begin position="528"/>
        <end position="553"/>
    </location>
</feature>
<evidence type="ECO:0000256" key="3">
    <source>
        <dbReference type="SAM" id="Phobius"/>
    </source>
</evidence>
<evidence type="ECO:0000256" key="2">
    <source>
        <dbReference type="SAM" id="MobiDB-lite"/>
    </source>
</evidence>
<proteinExistence type="predicted"/>
<evidence type="ECO:0000259" key="4">
    <source>
        <dbReference type="PROSITE" id="PS50089"/>
    </source>
</evidence>
<dbReference type="InterPro" id="IPR013083">
    <property type="entry name" value="Znf_RING/FYVE/PHD"/>
</dbReference>
<evidence type="ECO:0000256" key="1">
    <source>
        <dbReference type="PROSITE-ProRule" id="PRU00175"/>
    </source>
</evidence>
<dbReference type="RefSeq" id="XP_005713408.1">
    <property type="nucleotide sequence ID" value="XM_005713351.1"/>
</dbReference>
<dbReference type="PROSITE" id="PS50089">
    <property type="entry name" value="ZF_RING_2"/>
    <property type="match status" value="1"/>
</dbReference>
<dbReference type="Proteomes" id="UP000012073">
    <property type="component" value="Unassembled WGS sequence"/>
</dbReference>
<dbReference type="PANTHER" id="PTHR47662">
    <property type="entry name" value="RING-TYPE DOMAIN-CONTAINING PROTEIN"/>
    <property type="match status" value="1"/>
</dbReference>
<dbReference type="Gene3D" id="3.30.40.10">
    <property type="entry name" value="Zinc/RING finger domain, C3HC4 (zinc finger)"/>
    <property type="match status" value="1"/>
</dbReference>
<keyword evidence="6" id="KW-1185">Reference proteome</keyword>
<dbReference type="PANTHER" id="PTHR47662:SF1">
    <property type="entry name" value="RING-TYPE DOMAIN-CONTAINING PROTEIN"/>
    <property type="match status" value="1"/>
</dbReference>
<dbReference type="Gene3D" id="2.10.25.10">
    <property type="entry name" value="Laminin"/>
    <property type="match status" value="1"/>
</dbReference>
<evidence type="ECO:0000313" key="5">
    <source>
        <dbReference type="EMBL" id="CDF33605.1"/>
    </source>
</evidence>
<protein>
    <recommendedName>
        <fullName evidence="4">RING-type domain-containing protein</fullName>
    </recommendedName>
</protein>
<dbReference type="GO" id="GO:0008270">
    <property type="term" value="F:zinc ion binding"/>
    <property type="evidence" value="ECO:0007669"/>
    <property type="project" value="UniProtKB-KW"/>
</dbReference>
<dbReference type="EMBL" id="HG001651">
    <property type="protein sequence ID" value="CDF33605.1"/>
    <property type="molecule type" value="Genomic_DNA"/>
</dbReference>
<keyword evidence="3" id="KW-1133">Transmembrane helix</keyword>
<dbReference type="InterPro" id="IPR001841">
    <property type="entry name" value="Znf_RING"/>
</dbReference>
<evidence type="ECO:0000313" key="6">
    <source>
        <dbReference type="Proteomes" id="UP000012073"/>
    </source>
</evidence>